<dbReference type="RefSeq" id="WP_109430635.1">
    <property type="nucleotide sequence ID" value="NZ_MPDK01000011.1"/>
</dbReference>
<sequence>METNRSVCMICERECTEGIHILTQFICLECEQDICRTNVEDDLYDYFVGRLRGLWIDVLNLDKEEANGSTLS</sequence>
<reference evidence="1 2" key="1">
    <citation type="submission" date="2016-11" db="EMBL/GenBank/DDBJ databases">
        <title>Comparative genomics of Acidibacillus ferroxidans species.</title>
        <authorList>
            <person name="Oliveira G."/>
            <person name="Nunes G."/>
            <person name="Oliveira R."/>
            <person name="Araujo F."/>
            <person name="Salim A."/>
            <person name="Scholte L."/>
            <person name="Morais D."/>
            <person name="Nancucheo I."/>
            <person name="Johnson D.B."/>
            <person name="Grail B."/>
            <person name="Bittencourt J."/>
            <person name="Valadares R."/>
        </authorList>
    </citation>
    <scope>NUCLEOTIDE SEQUENCE [LARGE SCALE GENOMIC DNA]</scope>
    <source>
        <strain evidence="1 2">Y002</strain>
    </source>
</reference>
<dbReference type="InterPro" id="IPR019700">
    <property type="entry name" value="Sigma-G_inhibitor_Gin"/>
</dbReference>
<dbReference type="Proteomes" id="UP000245380">
    <property type="component" value="Unassembled WGS sequence"/>
</dbReference>
<evidence type="ECO:0000313" key="2">
    <source>
        <dbReference type="Proteomes" id="UP000245380"/>
    </source>
</evidence>
<dbReference type="OrthoDB" id="2886653at2"/>
<evidence type="ECO:0008006" key="3">
    <source>
        <dbReference type="Google" id="ProtNLM"/>
    </source>
</evidence>
<accession>A0A2U3D8C8</accession>
<gene>
    <name evidence="1" type="ORF">BM613_07840</name>
</gene>
<protein>
    <recommendedName>
        <fullName evidence="3">Inhibitor of sigma-G Gin</fullName>
    </recommendedName>
</protein>
<dbReference type="Pfam" id="PF10764">
    <property type="entry name" value="Gin"/>
    <property type="match status" value="1"/>
</dbReference>
<proteinExistence type="predicted"/>
<name>A0A2U3D8C8_SULT2</name>
<keyword evidence="2" id="KW-1185">Reference proteome</keyword>
<dbReference type="EMBL" id="MPDK01000011">
    <property type="protein sequence ID" value="PWI57532.1"/>
    <property type="molecule type" value="Genomic_DNA"/>
</dbReference>
<organism evidence="1 2">
    <name type="scientific">Sulfoacidibacillus thermotolerans</name>
    <name type="common">Acidibacillus sulfuroxidans</name>
    <dbReference type="NCBI Taxonomy" id="1765684"/>
    <lineage>
        <taxon>Bacteria</taxon>
        <taxon>Bacillati</taxon>
        <taxon>Bacillota</taxon>
        <taxon>Bacilli</taxon>
        <taxon>Bacillales</taxon>
        <taxon>Alicyclobacillaceae</taxon>
        <taxon>Sulfoacidibacillus</taxon>
    </lineage>
</organism>
<dbReference type="AlphaFoldDB" id="A0A2U3D8C8"/>
<comment type="caution">
    <text evidence="1">The sequence shown here is derived from an EMBL/GenBank/DDBJ whole genome shotgun (WGS) entry which is preliminary data.</text>
</comment>
<evidence type="ECO:0000313" key="1">
    <source>
        <dbReference type="EMBL" id="PWI57532.1"/>
    </source>
</evidence>